<feature type="region of interest" description="Disordered" evidence="1">
    <location>
        <begin position="38"/>
        <end position="65"/>
    </location>
</feature>
<reference evidence="2 3" key="1">
    <citation type="submission" date="2024-10" db="EMBL/GenBank/DDBJ databases">
        <title>The Natural Products Discovery Center: Release of the First 8490 Sequenced Strains for Exploring Actinobacteria Biosynthetic Diversity.</title>
        <authorList>
            <person name="Kalkreuter E."/>
            <person name="Kautsar S.A."/>
            <person name="Yang D."/>
            <person name="Bader C.D."/>
            <person name="Teijaro C.N."/>
            <person name="Fluegel L."/>
            <person name="Davis C.M."/>
            <person name="Simpson J.R."/>
            <person name="Lauterbach L."/>
            <person name="Steele A.D."/>
            <person name="Gui C."/>
            <person name="Meng S."/>
            <person name="Li G."/>
            <person name="Viehrig K."/>
            <person name="Ye F."/>
            <person name="Su P."/>
            <person name="Kiefer A.F."/>
            <person name="Nichols A."/>
            <person name="Cepeda A.J."/>
            <person name="Yan W."/>
            <person name="Fan B."/>
            <person name="Jiang Y."/>
            <person name="Adhikari A."/>
            <person name="Zheng C.-J."/>
            <person name="Schuster L."/>
            <person name="Cowan T.M."/>
            <person name="Smanski M.J."/>
            <person name="Chevrette M.G."/>
            <person name="De Carvalho L.P.S."/>
            <person name="Shen B."/>
        </authorList>
    </citation>
    <scope>NUCLEOTIDE SEQUENCE [LARGE SCALE GENOMIC DNA]</scope>
    <source>
        <strain evidence="2 3">NPDC053399</strain>
    </source>
</reference>
<comment type="caution">
    <text evidence="2">The sequence shown here is derived from an EMBL/GenBank/DDBJ whole genome shotgun (WGS) entry which is preliminary data.</text>
</comment>
<evidence type="ECO:0000313" key="2">
    <source>
        <dbReference type="EMBL" id="MFI9099951.1"/>
    </source>
</evidence>
<protein>
    <recommendedName>
        <fullName evidence="4">Lipoprotein</fullName>
    </recommendedName>
</protein>
<accession>A0ABW8C0J7</accession>
<sequence length="136" mass="14141">MHSADRTPSRSPFPTLRPLRRPIPLLLPALLAAALGAGGCSVDSGPGTPGNSGGSEQVKGNTTTVDPVPAAFLEAMRQETKCMREHGITDYPDPSPATGEFQYPAELGKRLKQDPSTAAIWQTCQAKSGGDGIQGG</sequence>
<dbReference type="EMBL" id="JBITYG010000001">
    <property type="protein sequence ID" value="MFI9099951.1"/>
    <property type="molecule type" value="Genomic_DNA"/>
</dbReference>
<dbReference type="Proteomes" id="UP001614394">
    <property type="component" value="Unassembled WGS sequence"/>
</dbReference>
<dbReference type="RefSeq" id="WP_399644603.1">
    <property type="nucleotide sequence ID" value="NZ_JBITYG010000001.1"/>
</dbReference>
<proteinExistence type="predicted"/>
<keyword evidence="3" id="KW-1185">Reference proteome</keyword>
<name>A0ABW8C0J7_9ACTN</name>
<gene>
    <name evidence="2" type="ORF">ACIGXA_05465</name>
</gene>
<evidence type="ECO:0000313" key="3">
    <source>
        <dbReference type="Proteomes" id="UP001614394"/>
    </source>
</evidence>
<evidence type="ECO:0000256" key="1">
    <source>
        <dbReference type="SAM" id="MobiDB-lite"/>
    </source>
</evidence>
<organism evidence="2 3">
    <name type="scientific">Streptomyces fildesensis</name>
    <dbReference type="NCBI Taxonomy" id="375757"/>
    <lineage>
        <taxon>Bacteria</taxon>
        <taxon>Bacillati</taxon>
        <taxon>Actinomycetota</taxon>
        <taxon>Actinomycetes</taxon>
        <taxon>Kitasatosporales</taxon>
        <taxon>Streptomycetaceae</taxon>
        <taxon>Streptomyces</taxon>
    </lineage>
</organism>
<evidence type="ECO:0008006" key="4">
    <source>
        <dbReference type="Google" id="ProtNLM"/>
    </source>
</evidence>